<dbReference type="Proteomes" id="UP000199256">
    <property type="component" value="Unassembled WGS sequence"/>
</dbReference>
<keyword evidence="4" id="KW-0031">Aminopeptidase</keyword>
<sequence length="916" mass="103288">MTMLSASCQQRESVRPVVTCWLRLIGLLALCLCGGSAFAQVDYAEPRHLSPSDYGQWESIGGFRLSPDGKWFTHLVRRVDGQVRVVLAPTDGQAAPREFEQASGFRFTDDSRWFIAREPSEEGSGSQMVVVNLRDGSVHHHAHISSYILAPRVGVVLGNVPAQRRDGDRPALELLHLDSGERIRIDHGRQATLSPDGRRAALLTQPPKGNQRLIVADLQTLEIQEVGQAGQFDSRPLWHPEGDRLALVQRDGESSGAAGLAVYAAGDDVGLLHELDQRWEALCPAHSCVLGERIRGVGRLRWADGGGRLIFAVGAGNDTGNEALPEGLDIWHWRDDPLPPRRQRQRDDAAPLTVAAWSPEQDSVTVLARMGPHRSVRLLPGERHLLIQDARPYLPHFRERWHDFNVVDVTDGATSTVVKRQEDVTASATGRYLLYFRDDQWWTRDLQTGRVVSLTRDLEVEFNDYTRVSGREQDEPFGHGQWAVGDRWVLLYSRFDVYRASPDGERVERLTQGREHRIRFREHRLDWHADPPDETSALYFSAFNEQDKSHGYLRHEPDEGARWLINQPRRLQFLQKADAADAFVVMAESATESPNFHFTDDDFRTLRRVTNTNPQQSAYHWAGDELLHYESERGQPLQGRLLYPAGYEPGRRYPMVVLIYEDRSDNLHSYHPPRLSGLFNQRVLSVEGYFVLEPDITYELNRPGLSAMESIRPAVQTALDTGMIDPDAVALVGHSWGGYQTAFAITQTDLFSAAIAAAPVTNLVSQYNAVYRRTGRPNANIFETGQGRLTSLFWETPGPYLENSPVFHAHRATTPLLMVFGTDDDVVDFSQGVELYNVMRRSRRPVVMLAYEGEGHSFRDQDNREDATRRKLQWLDHHLKGAEGQPWMNGANQFMPATLRQAAAYVDSAGSDTDTP</sequence>
<evidence type="ECO:0000256" key="2">
    <source>
        <dbReference type="SAM" id="SignalP"/>
    </source>
</evidence>
<keyword evidence="5" id="KW-1185">Reference proteome</keyword>
<dbReference type="Gene3D" id="3.40.50.1820">
    <property type="entry name" value="alpha/beta hydrolase"/>
    <property type="match status" value="1"/>
</dbReference>
<feature type="domain" description="Peptidase S9 prolyl oligopeptidase catalytic" evidence="3">
    <location>
        <begin position="714"/>
        <end position="881"/>
    </location>
</feature>
<name>A0A1H7QFD3_9GAMM</name>
<dbReference type="Pfam" id="PF00326">
    <property type="entry name" value="Peptidase_S9"/>
    <property type="match status" value="1"/>
</dbReference>
<evidence type="ECO:0000313" key="4">
    <source>
        <dbReference type="EMBL" id="SEL46702.1"/>
    </source>
</evidence>
<dbReference type="RefSeq" id="WP_090255096.1">
    <property type="nucleotide sequence ID" value="NZ_FOAA01000017.1"/>
</dbReference>
<keyword evidence="2" id="KW-0732">Signal</keyword>
<dbReference type="EMBL" id="FOAA01000017">
    <property type="protein sequence ID" value="SEL46702.1"/>
    <property type="molecule type" value="Genomic_DNA"/>
</dbReference>
<gene>
    <name evidence="4" type="ORF">SAMN05444515_11746</name>
</gene>
<dbReference type="OrthoDB" id="6388416at2"/>
<dbReference type="SUPFAM" id="SSF53474">
    <property type="entry name" value="alpha/beta-Hydrolases"/>
    <property type="match status" value="1"/>
</dbReference>
<protein>
    <submittedName>
        <fullName evidence="4">Dipeptidyl aminopeptidase/acylaminoacyl peptidase</fullName>
    </submittedName>
</protein>
<dbReference type="Gene3D" id="2.120.10.30">
    <property type="entry name" value="TolB, C-terminal domain"/>
    <property type="match status" value="1"/>
</dbReference>
<dbReference type="PANTHER" id="PTHR42776">
    <property type="entry name" value="SERINE PEPTIDASE S9 FAMILY MEMBER"/>
    <property type="match status" value="1"/>
</dbReference>
<dbReference type="InterPro" id="IPR001375">
    <property type="entry name" value="Peptidase_S9_cat"/>
</dbReference>
<dbReference type="GO" id="GO:0004252">
    <property type="term" value="F:serine-type endopeptidase activity"/>
    <property type="evidence" value="ECO:0007669"/>
    <property type="project" value="TreeGrafter"/>
</dbReference>
<accession>A0A1H7QFD3</accession>
<dbReference type="InterPro" id="IPR029058">
    <property type="entry name" value="AB_hydrolase_fold"/>
</dbReference>
<dbReference type="GO" id="GO:0006508">
    <property type="term" value="P:proteolysis"/>
    <property type="evidence" value="ECO:0007669"/>
    <property type="project" value="InterPro"/>
</dbReference>
<evidence type="ECO:0000256" key="1">
    <source>
        <dbReference type="ARBA" id="ARBA00022801"/>
    </source>
</evidence>
<dbReference type="STRING" id="1396821.SAMN05444515_11746"/>
<evidence type="ECO:0000259" key="3">
    <source>
        <dbReference type="Pfam" id="PF00326"/>
    </source>
</evidence>
<dbReference type="AlphaFoldDB" id="A0A1H7QFD3"/>
<proteinExistence type="predicted"/>
<dbReference type="SUPFAM" id="SSF82171">
    <property type="entry name" value="DPP6 N-terminal domain-like"/>
    <property type="match status" value="2"/>
</dbReference>
<organism evidence="4 5">
    <name type="scientific">Ectothiorhodospira marina</name>
    <dbReference type="NCBI Taxonomy" id="1396821"/>
    <lineage>
        <taxon>Bacteria</taxon>
        <taxon>Pseudomonadati</taxon>
        <taxon>Pseudomonadota</taxon>
        <taxon>Gammaproteobacteria</taxon>
        <taxon>Chromatiales</taxon>
        <taxon>Ectothiorhodospiraceae</taxon>
        <taxon>Ectothiorhodospira</taxon>
    </lineage>
</organism>
<keyword evidence="1" id="KW-0378">Hydrolase</keyword>
<dbReference type="InterPro" id="IPR011042">
    <property type="entry name" value="6-blade_b-propeller_TolB-like"/>
</dbReference>
<keyword evidence="4" id="KW-0645">Protease</keyword>
<evidence type="ECO:0000313" key="5">
    <source>
        <dbReference type="Proteomes" id="UP000199256"/>
    </source>
</evidence>
<dbReference type="PANTHER" id="PTHR42776:SF27">
    <property type="entry name" value="DIPEPTIDYL PEPTIDASE FAMILY MEMBER 6"/>
    <property type="match status" value="1"/>
</dbReference>
<feature type="signal peptide" evidence="2">
    <location>
        <begin position="1"/>
        <end position="39"/>
    </location>
</feature>
<dbReference type="GO" id="GO:0004177">
    <property type="term" value="F:aminopeptidase activity"/>
    <property type="evidence" value="ECO:0007669"/>
    <property type="project" value="UniProtKB-KW"/>
</dbReference>
<reference evidence="5" key="1">
    <citation type="submission" date="2016-10" db="EMBL/GenBank/DDBJ databases">
        <authorList>
            <person name="Varghese N."/>
            <person name="Submissions S."/>
        </authorList>
    </citation>
    <scope>NUCLEOTIDE SEQUENCE [LARGE SCALE GENOMIC DNA]</scope>
    <source>
        <strain evidence="5">DSM 241</strain>
    </source>
</reference>
<feature type="chain" id="PRO_5011548055" evidence="2">
    <location>
        <begin position="40"/>
        <end position="916"/>
    </location>
</feature>